<name>A0ABQ1BI97_9MYCO</name>
<gene>
    <name evidence="1" type="ORF">MKUB_08900</name>
</gene>
<dbReference type="Proteomes" id="UP000465306">
    <property type="component" value="Unassembled WGS sequence"/>
</dbReference>
<organism evidence="1 2">
    <name type="scientific">Mycobacterium kubicae</name>
    <dbReference type="NCBI Taxonomy" id="120959"/>
    <lineage>
        <taxon>Bacteria</taxon>
        <taxon>Bacillati</taxon>
        <taxon>Actinomycetota</taxon>
        <taxon>Actinomycetes</taxon>
        <taxon>Mycobacteriales</taxon>
        <taxon>Mycobacteriaceae</taxon>
        <taxon>Mycobacterium</taxon>
        <taxon>Mycobacterium simiae complex</taxon>
    </lineage>
</organism>
<reference evidence="1 2" key="1">
    <citation type="journal article" date="2019" name="Emerg. Microbes Infect.">
        <title>Comprehensive subspecies identification of 175 nontuberculous mycobacteria species based on 7547 genomic profiles.</title>
        <authorList>
            <person name="Matsumoto Y."/>
            <person name="Kinjo T."/>
            <person name="Motooka D."/>
            <person name="Nabeya D."/>
            <person name="Jung N."/>
            <person name="Uechi K."/>
            <person name="Horii T."/>
            <person name="Iida T."/>
            <person name="Fujita J."/>
            <person name="Nakamura S."/>
        </authorList>
    </citation>
    <scope>NUCLEOTIDE SEQUENCE [LARGE SCALE GENOMIC DNA]</scope>
    <source>
        <strain evidence="1 2">JCM 13573</strain>
    </source>
</reference>
<comment type="caution">
    <text evidence="1">The sequence shown here is derived from an EMBL/GenBank/DDBJ whole genome shotgun (WGS) entry which is preliminary data.</text>
</comment>
<dbReference type="RefSeq" id="WP_241007858.1">
    <property type="nucleotide sequence ID" value="NZ_BLKU01000002.1"/>
</dbReference>
<keyword evidence="2" id="KW-1185">Reference proteome</keyword>
<dbReference type="EMBL" id="BLKU01000002">
    <property type="protein sequence ID" value="GFG63400.1"/>
    <property type="molecule type" value="Genomic_DNA"/>
</dbReference>
<protein>
    <submittedName>
        <fullName evidence="1">Uncharacterized protein</fullName>
    </submittedName>
</protein>
<evidence type="ECO:0000313" key="2">
    <source>
        <dbReference type="Proteomes" id="UP000465306"/>
    </source>
</evidence>
<accession>A0ABQ1BI97</accession>
<sequence>MTDIERQDSDAFAKIVDYYELWRQIYELAGEQPKDKAAWENGRLYFPSDYSEKSREWPEWRTKGDWQAWIIEPAPEGYNNVVHSVMPERSSERSEKVEAVFSRPTDAGKYVLTNIGNFLRTKLGLNSVILAWNVQGLDPRIKVSPAGPHLLDYFLKIRPRTSREIASRHLKQYTLSDDPNRYGIALPSEEKYMQVLALSYEQLNSALLDGMPESITSKVPLWIQ</sequence>
<proteinExistence type="predicted"/>
<evidence type="ECO:0000313" key="1">
    <source>
        <dbReference type="EMBL" id="GFG63400.1"/>
    </source>
</evidence>